<dbReference type="EMBL" id="CP053840">
    <property type="protein sequence ID" value="QKF66163.1"/>
    <property type="molecule type" value="Genomic_DNA"/>
</dbReference>
<dbReference type="Gene3D" id="1.20.1260.10">
    <property type="match status" value="1"/>
</dbReference>
<dbReference type="InterPro" id="IPR012347">
    <property type="entry name" value="Ferritin-like"/>
</dbReference>
<reference evidence="1 2" key="1">
    <citation type="submission" date="2020-05" db="EMBL/GenBank/DDBJ databases">
        <title>Complete genome sequencing of Campylobacter and Arcobacter type strains.</title>
        <authorList>
            <person name="Miller W.G."/>
            <person name="Yee E."/>
        </authorList>
    </citation>
    <scope>NUCLEOTIDE SEQUENCE [LARGE SCALE GENOMIC DNA]</scope>
    <source>
        <strain evidence="1 2">LMG 26156</strain>
    </source>
</reference>
<dbReference type="KEGG" id="avp:AVENP_0589"/>
<dbReference type="RefSeq" id="WP_128357686.1">
    <property type="nucleotide sequence ID" value="NZ_CP053840.1"/>
</dbReference>
<dbReference type="InterPro" id="IPR009078">
    <property type="entry name" value="Ferritin-like_SF"/>
</dbReference>
<organism evidence="1 2">
    <name type="scientific">Arcobacter venerupis</name>
    <dbReference type="NCBI Taxonomy" id="1054033"/>
    <lineage>
        <taxon>Bacteria</taxon>
        <taxon>Pseudomonadati</taxon>
        <taxon>Campylobacterota</taxon>
        <taxon>Epsilonproteobacteria</taxon>
        <taxon>Campylobacterales</taxon>
        <taxon>Arcobacteraceae</taxon>
        <taxon>Arcobacter</taxon>
    </lineage>
</organism>
<dbReference type="InterPro" id="IPR019243">
    <property type="entry name" value="DUF2202"/>
</dbReference>
<gene>
    <name evidence="1" type="ORF">AVENP_0589</name>
</gene>
<dbReference type="AlphaFoldDB" id="A0AAE7B6D5"/>
<proteinExistence type="predicted"/>
<accession>A0AAE7B6D5</accession>
<evidence type="ECO:0000313" key="2">
    <source>
        <dbReference type="Proteomes" id="UP000503482"/>
    </source>
</evidence>
<keyword evidence="2" id="KW-1185">Reference proteome</keyword>
<dbReference type="Proteomes" id="UP000503482">
    <property type="component" value="Chromosome"/>
</dbReference>
<dbReference type="CDD" id="cd01048">
    <property type="entry name" value="Ferritin_like_AB2"/>
    <property type="match status" value="1"/>
</dbReference>
<dbReference type="SUPFAM" id="SSF47240">
    <property type="entry name" value="Ferritin-like"/>
    <property type="match status" value="1"/>
</dbReference>
<evidence type="ECO:0000313" key="1">
    <source>
        <dbReference type="EMBL" id="QKF66163.1"/>
    </source>
</evidence>
<sequence length="228" mass="25721">MEENIDEAILISARVDVNSQIPINSQILRIAVYDEFKAYETYTKIIEKFGLIQPFVNIKEAEAIHYTALINLMEKYGVEVPINNWASKIEIPNTIIECCEMGVAAEINNIAMYNNLLSFTVENDIKDTLFKLQAASFNNHLPAFRNCVLNHYNNGNNTNINQENIMEKLGEYQVILDDIMNGNVDESSMSKIFSKLNLNMLSGAAVGAATIALLNNYLSKKTIKEEEE</sequence>
<protein>
    <submittedName>
        <fullName evidence="1">Ferritin-like protein (DUF2202 domain)</fullName>
    </submittedName>
</protein>
<name>A0AAE7B6D5_9BACT</name>